<evidence type="ECO:0000313" key="1">
    <source>
        <dbReference type="EMBL" id="OTF87310.1"/>
    </source>
</evidence>
<dbReference type="AlphaFoldDB" id="A0A251RST7"/>
<sequence>MDAKNVCADARYILDAGRRSSSTKDRTRYRYMLPHFNTLQILNNEFNHVMLNYTSNCWRIHYKLLIIDSKQARWELEKERVKRIMDAKNVCADARVKRLMEFTWL</sequence>
<proteinExistence type="predicted"/>
<keyword evidence="2" id="KW-1185">Reference proteome</keyword>
<dbReference type="EMBL" id="CM007906">
    <property type="protein sequence ID" value="OTF87310.1"/>
    <property type="molecule type" value="Genomic_DNA"/>
</dbReference>
<organism evidence="1 2">
    <name type="scientific">Helianthus annuus</name>
    <name type="common">Common sunflower</name>
    <dbReference type="NCBI Taxonomy" id="4232"/>
    <lineage>
        <taxon>Eukaryota</taxon>
        <taxon>Viridiplantae</taxon>
        <taxon>Streptophyta</taxon>
        <taxon>Embryophyta</taxon>
        <taxon>Tracheophyta</taxon>
        <taxon>Spermatophyta</taxon>
        <taxon>Magnoliopsida</taxon>
        <taxon>eudicotyledons</taxon>
        <taxon>Gunneridae</taxon>
        <taxon>Pentapetalae</taxon>
        <taxon>asterids</taxon>
        <taxon>campanulids</taxon>
        <taxon>Asterales</taxon>
        <taxon>Asteraceae</taxon>
        <taxon>Asteroideae</taxon>
        <taxon>Heliantheae alliance</taxon>
        <taxon>Heliantheae</taxon>
        <taxon>Helianthus</taxon>
    </lineage>
</organism>
<gene>
    <name evidence="1" type="ORF">HannXRQ_Chr17g0560361</name>
</gene>
<dbReference type="Proteomes" id="UP000215914">
    <property type="component" value="Chromosome 17"/>
</dbReference>
<name>A0A251RST7_HELAN</name>
<protein>
    <submittedName>
        <fullName evidence="1">Uncharacterized protein</fullName>
    </submittedName>
</protein>
<accession>A0A251RST7</accession>
<reference evidence="2" key="1">
    <citation type="journal article" date="2017" name="Nature">
        <title>The sunflower genome provides insights into oil metabolism, flowering and Asterid evolution.</title>
        <authorList>
            <person name="Badouin H."/>
            <person name="Gouzy J."/>
            <person name="Grassa C.J."/>
            <person name="Murat F."/>
            <person name="Staton S.E."/>
            <person name="Cottret L."/>
            <person name="Lelandais-Briere C."/>
            <person name="Owens G.L."/>
            <person name="Carrere S."/>
            <person name="Mayjonade B."/>
            <person name="Legrand L."/>
            <person name="Gill N."/>
            <person name="Kane N.C."/>
            <person name="Bowers J.E."/>
            <person name="Hubner S."/>
            <person name="Bellec A."/>
            <person name="Berard A."/>
            <person name="Berges H."/>
            <person name="Blanchet N."/>
            <person name="Boniface M.C."/>
            <person name="Brunel D."/>
            <person name="Catrice O."/>
            <person name="Chaidir N."/>
            <person name="Claudel C."/>
            <person name="Donnadieu C."/>
            <person name="Faraut T."/>
            <person name="Fievet G."/>
            <person name="Helmstetter N."/>
            <person name="King M."/>
            <person name="Knapp S.J."/>
            <person name="Lai Z."/>
            <person name="Le Paslier M.C."/>
            <person name="Lippi Y."/>
            <person name="Lorenzon L."/>
            <person name="Mandel J.R."/>
            <person name="Marage G."/>
            <person name="Marchand G."/>
            <person name="Marquand E."/>
            <person name="Bret-Mestries E."/>
            <person name="Morien E."/>
            <person name="Nambeesan S."/>
            <person name="Nguyen T."/>
            <person name="Pegot-Espagnet P."/>
            <person name="Pouilly N."/>
            <person name="Raftis F."/>
            <person name="Sallet E."/>
            <person name="Schiex T."/>
            <person name="Thomas J."/>
            <person name="Vandecasteele C."/>
            <person name="Vares D."/>
            <person name="Vear F."/>
            <person name="Vautrin S."/>
            <person name="Crespi M."/>
            <person name="Mangin B."/>
            <person name="Burke J.M."/>
            <person name="Salse J."/>
            <person name="Munos S."/>
            <person name="Vincourt P."/>
            <person name="Rieseberg L.H."/>
            <person name="Langlade N.B."/>
        </authorList>
    </citation>
    <scope>NUCLEOTIDE SEQUENCE [LARGE SCALE GENOMIC DNA]</scope>
    <source>
        <strain evidence="2">cv. SF193</strain>
    </source>
</reference>
<dbReference type="InParanoid" id="A0A251RST7"/>
<evidence type="ECO:0000313" key="2">
    <source>
        <dbReference type="Proteomes" id="UP000215914"/>
    </source>
</evidence>